<proteinExistence type="predicted"/>
<keyword evidence="4" id="KW-1185">Reference proteome</keyword>
<comment type="caution">
    <text evidence="3">The sequence shown here is derived from an EMBL/GenBank/DDBJ whole genome shotgun (WGS) entry which is preliminary data.</text>
</comment>
<dbReference type="Pfam" id="PF00665">
    <property type="entry name" value="rve"/>
    <property type="match status" value="1"/>
</dbReference>
<dbReference type="Gene3D" id="1.10.340.70">
    <property type="match status" value="1"/>
</dbReference>
<evidence type="ECO:0000259" key="2">
    <source>
        <dbReference type="PROSITE" id="PS50994"/>
    </source>
</evidence>
<dbReference type="SUPFAM" id="SSF53098">
    <property type="entry name" value="Ribonuclease H-like"/>
    <property type="match status" value="1"/>
</dbReference>
<dbReference type="Proteomes" id="UP000830375">
    <property type="component" value="Unassembled WGS sequence"/>
</dbReference>
<gene>
    <name evidence="3" type="ORF">H4Q32_008812</name>
</gene>
<accession>A0ABQ8M5K5</accession>
<dbReference type="InterPro" id="IPR050951">
    <property type="entry name" value="Retrovirus_Pol_polyprotein"/>
</dbReference>
<dbReference type="Gene3D" id="3.30.420.10">
    <property type="entry name" value="Ribonuclease H-like superfamily/Ribonuclease H"/>
    <property type="match status" value="1"/>
</dbReference>
<dbReference type="PROSITE" id="PS50994">
    <property type="entry name" value="INTEGRASE"/>
    <property type="match status" value="1"/>
</dbReference>
<dbReference type="InterPro" id="IPR036397">
    <property type="entry name" value="RNaseH_sf"/>
</dbReference>
<feature type="domain" description="Integrase catalytic" evidence="2">
    <location>
        <begin position="391"/>
        <end position="501"/>
    </location>
</feature>
<dbReference type="InterPro" id="IPR041588">
    <property type="entry name" value="Integrase_H2C2"/>
</dbReference>
<name>A0ABQ8M5K5_LABRO</name>
<sequence>MFKLSPPESFLFERQSEWPEWKQRFMRYRTATKLSLEDGDVQVSALIYSMGKDAENIFKSFTFDNDDNRDNYEVVIQKFDEHFIPRRNDEYIRDRIMIGLKDKSLSEKLQPQETLMLTRAIEMARSHKLIKNQNVEQSESKLEETADLNEAGGGSINGLSPPLAMLNSNVTQAKRNTQKHQHCVVRATAVHVRIEPWEENGTVRFFTENRCTPRRNAQDAIKYIIRENTVLPKKLNVEKQSDLEDEVEAYIAEVKEHLPASPQKLHQIADATKAYEELQSMLKNVQQALPKHIKVVPVNLQAYFSQQGFLIESAGLLLHGSRIMIPIKMRDEVLACIHEGHQGLSKCREQAHLSVWWPGISADLKHKVNQCPLCQINKPTQRKESLLVTKLPPGPWRYLGVDLCEAGGHQYLVKVDYYLRFIEIAHLVDMTSRRVIGKLKSMFAHFGIPERLCSDNARQFTSVEFKTFAEQYGFVHVMSSPHFPQSNGEAERAVQTAKKMLKQDDPFLALLAYRATPIAATGCSPSQLLMGRHLPTTVPAVASNLVPEWPDLKRVEVKDRKAKESYRYFFYRRHGARSSPGDSVRLKLDGEKKWMTNGVVKSSS</sequence>
<dbReference type="PANTHER" id="PTHR37984">
    <property type="entry name" value="PROTEIN CBG26694"/>
    <property type="match status" value="1"/>
</dbReference>
<dbReference type="InterPro" id="IPR012337">
    <property type="entry name" value="RNaseH-like_sf"/>
</dbReference>
<dbReference type="InterPro" id="IPR001584">
    <property type="entry name" value="Integrase_cat-core"/>
</dbReference>
<evidence type="ECO:0000256" key="1">
    <source>
        <dbReference type="ARBA" id="ARBA00039658"/>
    </source>
</evidence>
<dbReference type="PANTHER" id="PTHR37984:SF9">
    <property type="entry name" value="INTEGRASE CATALYTIC DOMAIN-CONTAINING PROTEIN"/>
    <property type="match status" value="1"/>
</dbReference>
<evidence type="ECO:0000313" key="3">
    <source>
        <dbReference type="EMBL" id="KAI2657476.1"/>
    </source>
</evidence>
<dbReference type="Pfam" id="PF17921">
    <property type="entry name" value="Integrase_H2C2"/>
    <property type="match status" value="1"/>
</dbReference>
<protein>
    <recommendedName>
        <fullName evidence="1">Gypsy retrotransposon integrase-like protein 1</fullName>
    </recommendedName>
</protein>
<evidence type="ECO:0000313" key="4">
    <source>
        <dbReference type="Proteomes" id="UP000830375"/>
    </source>
</evidence>
<reference evidence="3 4" key="1">
    <citation type="submission" date="2022-01" db="EMBL/GenBank/DDBJ databases">
        <title>A high-quality chromosome-level genome assembly of rohu carp, Labeo rohita.</title>
        <authorList>
            <person name="Arick M.A. II"/>
            <person name="Hsu C.-Y."/>
            <person name="Magbanua Z."/>
            <person name="Pechanova O."/>
            <person name="Grover C."/>
            <person name="Miller E."/>
            <person name="Thrash A."/>
            <person name="Ezzel L."/>
            <person name="Alam S."/>
            <person name="Benzie J."/>
            <person name="Hamilton M."/>
            <person name="Karsi A."/>
            <person name="Lawrence M.L."/>
            <person name="Peterson D.G."/>
        </authorList>
    </citation>
    <scope>NUCLEOTIDE SEQUENCE [LARGE SCALE GENOMIC DNA]</scope>
    <source>
        <strain evidence="4">BAU-BD-2019</strain>
        <tissue evidence="3">Blood</tissue>
    </source>
</reference>
<dbReference type="EMBL" id="JACTAM010000013">
    <property type="protein sequence ID" value="KAI2657476.1"/>
    <property type="molecule type" value="Genomic_DNA"/>
</dbReference>
<organism evidence="3 4">
    <name type="scientific">Labeo rohita</name>
    <name type="common">Indian major carp</name>
    <name type="synonym">Cyprinus rohita</name>
    <dbReference type="NCBI Taxonomy" id="84645"/>
    <lineage>
        <taxon>Eukaryota</taxon>
        <taxon>Metazoa</taxon>
        <taxon>Chordata</taxon>
        <taxon>Craniata</taxon>
        <taxon>Vertebrata</taxon>
        <taxon>Euteleostomi</taxon>
        <taxon>Actinopterygii</taxon>
        <taxon>Neopterygii</taxon>
        <taxon>Teleostei</taxon>
        <taxon>Ostariophysi</taxon>
        <taxon>Cypriniformes</taxon>
        <taxon>Cyprinidae</taxon>
        <taxon>Labeoninae</taxon>
        <taxon>Labeonini</taxon>
        <taxon>Labeo</taxon>
    </lineage>
</organism>